<reference evidence="9" key="1">
    <citation type="submission" date="2025-08" db="UniProtKB">
        <authorList>
            <consortium name="RefSeq"/>
        </authorList>
    </citation>
    <scope>IDENTIFICATION</scope>
    <source>
        <tissue evidence="9">Total insect</tissue>
    </source>
</reference>
<dbReference type="SUPFAM" id="SSF53474">
    <property type="entry name" value="alpha/beta-Hydrolases"/>
    <property type="match status" value="1"/>
</dbReference>
<dbReference type="GeneID" id="117641705"/>
<comment type="subcellular location">
    <subcellularLocation>
        <location evidence="1">Secreted</location>
    </subcellularLocation>
</comment>
<dbReference type="AlphaFoldDB" id="A0A6P8Y689"/>
<evidence type="ECO:0000313" key="9">
    <source>
        <dbReference type="RefSeq" id="XP_034235133.1"/>
    </source>
</evidence>
<evidence type="ECO:0000259" key="7">
    <source>
        <dbReference type="Pfam" id="PF00151"/>
    </source>
</evidence>
<dbReference type="GO" id="GO:0017171">
    <property type="term" value="F:serine hydrolase activity"/>
    <property type="evidence" value="ECO:0007669"/>
    <property type="project" value="TreeGrafter"/>
</dbReference>
<evidence type="ECO:0000256" key="2">
    <source>
        <dbReference type="ARBA" id="ARBA00010701"/>
    </source>
</evidence>
<proteinExistence type="inferred from homology"/>
<dbReference type="RefSeq" id="XP_034235133.1">
    <property type="nucleotide sequence ID" value="XM_034379242.1"/>
</dbReference>
<evidence type="ECO:0000256" key="4">
    <source>
        <dbReference type="RuleBase" id="RU004262"/>
    </source>
</evidence>
<dbReference type="PRINTS" id="PR00821">
    <property type="entry name" value="TAGLIPASE"/>
</dbReference>
<dbReference type="Gene3D" id="3.40.50.1820">
    <property type="entry name" value="alpha/beta hydrolase"/>
    <property type="match status" value="1"/>
</dbReference>
<dbReference type="PANTHER" id="PTHR11610:SF173">
    <property type="entry name" value="LIPASE DOMAIN-CONTAINING PROTEIN-RELATED"/>
    <property type="match status" value="1"/>
</dbReference>
<comment type="similarity">
    <text evidence="2 4">Belongs to the AB hydrolase superfamily. Lipase family.</text>
</comment>
<dbReference type="InParanoid" id="A0A6P8Y689"/>
<feature type="region of interest" description="Disordered" evidence="5">
    <location>
        <begin position="347"/>
        <end position="370"/>
    </location>
</feature>
<dbReference type="GO" id="GO:0005615">
    <property type="term" value="C:extracellular space"/>
    <property type="evidence" value="ECO:0007669"/>
    <property type="project" value="TreeGrafter"/>
</dbReference>
<feature type="signal peptide" evidence="6">
    <location>
        <begin position="1"/>
        <end position="26"/>
    </location>
</feature>
<dbReference type="PANTHER" id="PTHR11610">
    <property type="entry name" value="LIPASE"/>
    <property type="match status" value="1"/>
</dbReference>
<dbReference type="InterPro" id="IPR013818">
    <property type="entry name" value="Lipase"/>
</dbReference>
<keyword evidence="6" id="KW-0732">Signal</keyword>
<dbReference type="Pfam" id="PF00151">
    <property type="entry name" value="Lipase"/>
    <property type="match status" value="1"/>
</dbReference>
<name>A0A6P8Y689_THRPL</name>
<evidence type="ECO:0000256" key="3">
    <source>
        <dbReference type="ARBA" id="ARBA00022525"/>
    </source>
</evidence>
<sequence length="401" mass="44596">MIAKSAASLLALQVVLLLLQAGRVPAHDGVERDLLGRSERLRRFGRLSWWWFQNDDDSEAERFKKGVVFMLYTRENPDEPEMLDIYNEDAPAPQHLDNSRPTKIATHGWLADNQSFDIIRKALLATTDVNYIAVKWSDCDTYFYPLSERHVPLVGERVAMLLDFLRDKHDVPAESLHLIGHSLGAHITGMAARMMKSGTVARITGLDPAGPLIPGNETQRLDKSDALFVDVIHTCANVLGYRDAIGHVDFYPNGGTCIQPGCVIADITQGTCSHGRGLVFLEESIYNRTAFKAFPCAGADSTVNKTDPGQSIVMGLDTPSNAAGSYCLTTRDEAPFAIPEDEQLQLSLHSSSSSSSSSDELANELRPHSRFPGKALSTRIYRSFMRRRLSLYRRKGLRREF</sequence>
<organism evidence="9">
    <name type="scientific">Thrips palmi</name>
    <name type="common">Melon thrips</name>
    <dbReference type="NCBI Taxonomy" id="161013"/>
    <lineage>
        <taxon>Eukaryota</taxon>
        <taxon>Metazoa</taxon>
        <taxon>Ecdysozoa</taxon>
        <taxon>Arthropoda</taxon>
        <taxon>Hexapoda</taxon>
        <taxon>Insecta</taxon>
        <taxon>Pterygota</taxon>
        <taxon>Neoptera</taxon>
        <taxon>Paraneoptera</taxon>
        <taxon>Thysanoptera</taxon>
        <taxon>Terebrantia</taxon>
        <taxon>Thripoidea</taxon>
        <taxon>Thripidae</taxon>
        <taxon>Thrips</taxon>
    </lineage>
</organism>
<dbReference type="GO" id="GO:0016042">
    <property type="term" value="P:lipid catabolic process"/>
    <property type="evidence" value="ECO:0007669"/>
    <property type="project" value="TreeGrafter"/>
</dbReference>
<dbReference type="Proteomes" id="UP000515158">
    <property type="component" value="Unplaced"/>
</dbReference>
<gene>
    <name evidence="9" type="primary">LOC117641705</name>
</gene>
<keyword evidence="3" id="KW-0964">Secreted</keyword>
<dbReference type="CDD" id="cd00707">
    <property type="entry name" value="Pancreat_lipase_like"/>
    <property type="match status" value="1"/>
</dbReference>
<accession>A0A6P8Y689</accession>
<dbReference type="InterPro" id="IPR029058">
    <property type="entry name" value="AB_hydrolase_fold"/>
</dbReference>
<dbReference type="OrthoDB" id="199913at2759"/>
<keyword evidence="8" id="KW-1185">Reference proteome</keyword>
<dbReference type="KEGG" id="tpal:117641705"/>
<evidence type="ECO:0000256" key="5">
    <source>
        <dbReference type="SAM" id="MobiDB-lite"/>
    </source>
</evidence>
<evidence type="ECO:0000256" key="6">
    <source>
        <dbReference type="SAM" id="SignalP"/>
    </source>
</evidence>
<dbReference type="InterPro" id="IPR000734">
    <property type="entry name" value="TAG_lipase"/>
</dbReference>
<feature type="chain" id="PRO_5027574787" evidence="6">
    <location>
        <begin position="27"/>
        <end position="401"/>
    </location>
</feature>
<protein>
    <submittedName>
        <fullName evidence="9">Phospholipase A1-like</fullName>
    </submittedName>
</protein>
<dbReference type="GO" id="GO:0016298">
    <property type="term" value="F:lipase activity"/>
    <property type="evidence" value="ECO:0007669"/>
    <property type="project" value="InterPro"/>
</dbReference>
<dbReference type="InterPro" id="IPR033906">
    <property type="entry name" value="Lipase_N"/>
</dbReference>
<feature type="domain" description="Lipase" evidence="7">
    <location>
        <begin position="65"/>
        <end position="301"/>
    </location>
</feature>
<evidence type="ECO:0000313" key="8">
    <source>
        <dbReference type="Proteomes" id="UP000515158"/>
    </source>
</evidence>
<evidence type="ECO:0000256" key="1">
    <source>
        <dbReference type="ARBA" id="ARBA00004613"/>
    </source>
</evidence>